<evidence type="ECO:0000256" key="6">
    <source>
        <dbReference type="SAM" id="MobiDB-lite"/>
    </source>
</evidence>
<keyword evidence="10" id="KW-1185">Reference proteome</keyword>
<protein>
    <submittedName>
        <fullName evidence="9">MMPL family transporter</fullName>
    </submittedName>
</protein>
<dbReference type="Gene3D" id="1.20.1640.10">
    <property type="entry name" value="Multidrug efflux transporter AcrB transmembrane domain"/>
    <property type="match status" value="2"/>
</dbReference>
<dbReference type="PANTHER" id="PTHR33406:SF13">
    <property type="entry name" value="MEMBRANE PROTEIN YDFJ"/>
    <property type="match status" value="1"/>
</dbReference>
<keyword evidence="4 7" id="KW-1133">Transmembrane helix</keyword>
<accession>A0ABU0ZCK5</accession>
<evidence type="ECO:0000256" key="1">
    <source>
        <dbReference type="ARBA" id="ARBA00004651"/>
    </source>
</evidence>
<keyword evidence="5 7" id="KW-0472">Membrane</keyword>
<feature type="transmembrane region" description="Helical" evidence="7">
    <location>
        <begin position="340"/>
        <end position="369"/>
    </location>
</feature>
<organism evidence="9 10">
    <name type="scientific">Phytohabitans maris</name>
    <dbReference type="NCBI Taxonomy" id="3071409"/>
    <lineage>
        <taxon>Bacteria</taxon>
        <taxon>Bacillati</taxon>
        <taxon>Actinomycetota</taxon>
        <taxon>Actinomycetes</taxon>
        <taxon>Micromonosporales</taxon>
        <taxon>Micromonosporaceae</taxon>
    </lineage>
</organism>
<gene>
    <name evidence="9" type="ORF">RB614_09735</name>
</gene>
<evidence type="ECO:0000256" key="5">
    <source>
        <dbReference type="ARBA" id="ARBA00023136"/>
    </source>
</evidence>
<feature type="transmembrane region" description="Helical" evidence="7">
    <location>
        <begin position="310"/>
        <end position="334"/>
    </location>
</feature>
<evidence type="ECO:0000256" key="4">
    <source>
        <dbReference type="ARBA" id="ARBA00022989"/>
    </source>
</evidence>
<dbReference type="InterPro" id="IPR000731">
    <property type="entry name" value="SSD"/>
</dbReference>
<keyword evidence="2" id="KW-1003">Cell membrane</keyword>
<feature type="transmembrane region" description="Helical" evidence="7">
    <location>
        <begin position="671"/>
        <end position="691"/>
    </location>
</feature>
<feature type="transmembrane region" description="Helical" evidence="7">
    <location>
        <begin position="590"/>
        <end position="611"/>
    </location>
</feature>
<feature type="domain" description="SSD" evidence="8">
    <location>
        <begin position="225"/>
        <end position="368"/>
    </location>
</feature>
<dbReference type="InterPro" id="IPR001036">
    <property type="entry name" value="Acrflvin-R"/>
</dbReference>
<feature type="region of interest" description="Disordered" evidence="6">
    <location>
        <begin position="756"/>
        <end position="778"/>
    </location>
</feature>
<proteinExistence type="predicted"/>
<evidence type="ECO:0000256" key="3">
    <source>
        <dbReference type="ARBA" id="ARBA00022692"/>
    </source>
</evidence>
<dbReference type="PRINTS" id="PR00702">
    <property type="entry name" value="ACRIFLAVINRP"/>
</dbReference>
<dbReference type="EMBL" id="JAVHUY010000007">
    <property type="protein sequence ID" value="MDQ7904800.1"/>
    <property type="molecule type" value="Genomic_DNA"/>
</dbReference>
<comment type="subcellular location">
    <subcellularLocation>
        <location evidence="1">Cell membrane</location>
        <topology evidence="1">Multi-pass membrane protein</topology>
    </subcellularLocation>
</comment>
<dbReference type="PANTHER" id="PTHR33406">
    <property type="entry name" value="MEMBRANE PROTEIN MJ1562-RELATED"/>
    <property type="match status" value="1"/>
</dbReference>
<evidence type="ECO:0000256" key="7">
    <source>
        <dbReference type="SAM" id="Phobius"/>
    </source>
</evidence>
<evidence type="ECO:0000313" key="9">
    <source>
        <dbReference type="EMBL" id="MDQ7904800.1"/>
    </source>
</evidence>
<evidence type="ECO:0000259" key="8">
    <source>
        <dbReference type="PROSITE" id="PS50156"/>
    </source>
</evidence>
<comment type="caution">
    <text evidence="9">The sequence shown here is derived from an EMBL/GenBank/DDBJ whole genome shotgun (WGS) entry which is preliminary data.</text>
</comment>
<name>A0ABU0ZCK5_9ACTN</name>
<feature type="transmembrane region" description="Helical" evidence="7">
    <location>
        <begin position="402"/>
        <end position="421"/>
    </location>
</feature>
<evidence type="ECO:0000256" key="2">
    <source>
        <dbReference type="ARBA" id="ARBA00022475"/>
    </source>
</evidence>
<feature type="transmembrane region" description="Helical" evidence="7">
    <location>
        <begin position="269"/>
        <end position="289"/>
    </location>
</feature>
<feature type="transmembrane region" description="Helical" evidence="7">
    <location>
        <begin position="212"/>
        <end position="235"/>
    </location>
</feature>
<feature type="transmembrane region" description="Helical" evidence="7">
    <location>
        <begin position="242"/>
        <end position="263"/>
    </location>
</feature>
<dbReference type="PROSITE" id="PS50156">
    <property type="entry name" value="SSD"/>
    <property type="match status" value="1"/>
</dbReference>
<feature type="transmembrane region" description="Helical" evidence="7">
    <location>
        <begin position="623"/>
        <end position="642"/>
    </location>
</feature>
<dbReference type="RefSeq" id="WP_308712069.1">
    <property type="nucleotide sequence ID" value="NZ_JAVHUY010000007.1"/>
</dbReference>
<dbReference type="SUPFAM" id="SSF82866">
    <property type="entry name" value="Multidrug efflux transporter AcrB transmembrane domain"/>
    <property type="match status" value="2"/>
</dbReference>
<reference evidence="9 10" key="1">
    <citation type="submission" date="2023-08" db="EMBL/GenBank/DDBJ databases">
        <title>Phytohabitans sansha sp. nov., isolated from marine sediment.</title>
        <authorList>
            <person name="Zhao Y."/>
            <person name="Yi K."/>
        </authorList>
    </citation>
    <scope>NUCLEOTIDE SEQUENCE [LARGE SCALE GENOMIC DNA]</scope>
    <source>
        <strain evidence="9 10">ZYX-F-186</strain>
    </source>
</reference>
<dbReference type="Pfam" id="PF03176">
    <property type="entry name" value="MMPL"/>
    <property type="match status" value="2"/>
</dbReference>
<dbReference type="Proteomes" id="UP001230908">
    <property type="component" value="Unassembled WGS sequence"/>
</dbReference>
<evidence type="ECO:0000313" key="10">
    <source>
        <dbReference type="Proteomes" id="UP001230908"/>
    </source>
</evidence>
<feature type="transmembrane region" description="Helical" evidence="7">
    <location>
        <begin position="559"/>
        <end position="578"/>
    </location>
</feature>
<feature type="transmembrane region" description="Helical" evidence="7">
    <location>
        <begin position="20"/>
        <end position="37"/>
    </location>
</feature>
<dbReference type="InterPro" id="IPR050545">
    <property type="entry name" value="Mycobact_MmpL"/>
</dbReference>
<sequence length="778" mass="80625">MSALLYRLGRLAYARPWRVIGLWLAVSVLVAGVLVLNPPQLTSEVRIEGTAAQDVIDELAVSMPEAAGGQGTLAFEAASGTTFHDPENVNALVAAVDAVYTADRVVDPRDLLAAEAAKGAGSHLAQAGAAIARVTPSTGAGPSPLTVQGQPVPGVLVAADGSAALLQFQFDAQTFELPGGTVAAVIDAARSAAEPVGMTVLPSAAMMEIPDVVGVGEVVGVAVAAVVLLVTLGSVVAAGLPLLLAVTGVALGVGGALCLSALFQMHSLGVVLALMLGLAVGIDYALFIVNRQRRLILDQNLTSGEAAARAVGTAGSAVVFAGSTVIVALLGLLLVRIELLTIMALVAAATVAIAVLLAVTLLPALLGLVEERICSPAARARHTVERHTVATRWSRWIVRHRWATLAVVVVVAGTVAVPAASMDLGLPSGASYNSDTPQRRSYDLVADRFGPGYNAPLLVVVHTTTPAQTLPTALAGVYQDLRGISGVSAISLAGTNQDGDTGLLTVVPATGPDDQQTKDLINALRAQSTQSHTRYGVDIGVTGFSALAIDVSDKLADVLPTYIGVILVLSLLILLLVFRSIVVPVKATAGFLLSVMATFGLTTAVFQWGWLQQLLGTDATTPVLSLLPIVITGVLYGLAMDYEMFLVTAMREAYVHGGHGRRAVVDGFRHASRVVVAAAVIMFSVFGGFVFNADPMIKQVGFALAAGILIDAFLVRLTLVPAIMALVGDKAWWIPRWLDRILPDLDVEGDKLAQQLATPPHTPLTTPATATDPLVAER</sequence>
<dbReference type="InterPro" id="IPR004869">
    <property type="entry name" value="MMPL_dom"/>
</dbReference>
<keyword evidence="3 7" id="KW-0812">Transmembrane</keyword>
<feature type="transmembrane region" description="Helical" evidence="7">
    <location>
        <begin position="703"/>
        <end position="727"/>
    </location>
</feature>